<feature type="domain" description="Helix-hairpin-helix DNA-binding motif class 1" evidence="22">
    <location>
        <begin position="51"/>
        <end position="70"/>
    </location>
</feature>
<dbReference type="GO" id="GO:0008270">
    <property type="term" value="F:zinc ion binding"/>
    <property type="evidence" value="ECO:0007669"/>
    <property type="project" value="TreeGrafter"/>
</dbReference>
<dbReference type="InterPro" id="IPR037160">
    <property type="entry name" value="DNA_Pol_thumb_sf"/>
</dbReference>
<evidence type="ECO:0000256" key="20">
    <source>
        <dbReference type="ARBA" id="ARBA00045548"/>
    </source>
</evidence>
<dbReference type="InterPro" id="IPR003141">
    <property type="entry name" value="Pol/His_phosphatase_N"/>
</dbReference>
<dbReference type="InterPro" id="IPR002054">
    <property type="entry name" value="DNA-dir_DNA_pol_X"/>
</dbReference>
<dbReference type="GO" id="GO:0003677">
    <property type="term" value="F:DNA binding"/>
    <property type="evidence" value="ECO:0007669"/>
    <property type="project" value="InterPro"/>
</dbReference>
<feature type="domain" description="DNA-directed DNA polymerase X" evidence="24">
    <location>
        <begin position="1"/>
        <end position="312"/>
    </location>
</feature>
<evidence type="ECO:0000256" key="14">
    <source>
        <dbReference type="ARBA" id="ARBA00023053"/>
    </source>
</evidence>
<dbReference type="GO" id="GO:0140078">
    <property type="term" value="F:class I DNA-(apurinic or apyrimidinic site) endonuclease activity"/>
    <property type="evidence" value="ECO:0007669"/>
    <property type="project" value="UniProtKB-EC"/>
</dbReference>
<evidence type="ECO:0000256" key="13">
    <source>
        <dbReference type="ARBA" id="ARBA00022932"/>
    </source>
</evidence>
<dbReference type="InterPro" id="IPR027421">
    <property type="entry name" value="DNA_pol_lamdba_lyase_dom_sf"/>
</dbReference>
<keyword evidence="8" id="KW-0808">Transferase</keyword>
<dbReference type="EC" id="2.7.7.7" evidence="3"/>
<dbReference type="InterPro" id="IPR043519">
    <property type="entry name" value="NT_sf"/>
</dbReference>
<keyword evidence="14" id="KW-0915">Sodium</keyword>
<evidence type="ECO:0000256" key="19">
    <source>
        <dbReference type="ARBA" id="ARBA00044678"/>
    </source>
</evidence>
<accession>A0A0H5E4Q0</accession>
<evidence type="ECO:0000256" key="8">
    <source>
        <dbReference type="ARBA" id="ARBA00022679"/>
    </source>
</evidence>
<dbReference type="SMART" id="SM00481">
    <property type="entry name" value="POLIIIAc"/>
    <property type="match status" value="1"/>
</dbReference>
<dbReference type="Pfam" id="PF02811">
    <property type="entry name" value="PHP"/>
    <property type="match status" value="1"/>
</dbReference>
<proteinExistence type="predicted"/>
<evidence type="ECO:0000259" key="22">
    <source>
        <dbReference type="SMART" id="SM00278"/>
    </source>
</evidence>
<dbReference type="InterPro" id="IPR016195">
    <property type="entry name" value="Pol/histidinol_Pase-like"/>
</dbReference>
<dbReference type="PRINTS" id="PR00870">
    <property type="entry name" value="DNAPOLXBETA"/>
</dbReference>
<dbReference type="RefSeq" id="WP_098038064.1">
    <property type="nucleotide sequence ID" value="NZ_CWGJ01000011.1"/>
</dbReference>
<evidence type="ECO:0000313" key="25">
    <source>
        <dbReference type="EMBL" id="CRX38215.1"/>
    </source>
</evidence>
<evidence type="ECO:0000256" key="11">
    <source>
        <dbReference type="ARBA" id="ARBA00022763"/>
    </source>
</evidence>
<dbReference type="GO" id="GO:0042578">
    <property type="term" value="F:phosphoric ester hydrolase activity"/>
    <property type="evidence" value="ECO:0007669"/>
    <property type="project" value="TreeGrafter"/>
</dbReference>
<sequence length="574" mass="64764">MDKHQVADKLREMAQMLELKDENPYKVIAYRKAADSLELSEESLSCLIEENKLADLPGIGEALKEKIEILYRTGTHPALEKLKKEIVPGLIELMELQGLGAKKVRLLHEGLGINSKEELKAACEKGQVSKLAHFGEKMEHNLLEALSHHAKWKERRLYGEIQPVARAIQERLMSVPGVSHVDIVGSIRRFAETPADIDILASGPSRELIEAFTSMESVETTLAKGKFKASIKHRLGIQVDLRVTGDDTYPFNLIYFTGSKEHNIQLRNRAKKMGMKLSEWGLTQDDDELIAENEEEVYKLLGLSYITPELREGLGEIESAESNHLPQLIRETDIRGVFHVHTTASDGKNTLEQMAEFAAQLGWEYLGISDHSKSSVQAGGLSEERLFEQMEAIDRYNESKNKKIHLFKGVECDIMKDGSLDYERAVLEKLDFTIVSIHRFFTLSKEEQTKRLIKAIENPYTTMVGHLTGRLLLRRDAYPLNVKKVIDAAADNGKIIELNASPDRLDMDWRHWHYAKEKGVLASINPDAHSKEGLLHYAQGVSMARKGWLQAEDVLNTHPLAKVKKLLKSIQSGP</sequence>
<keyword evidence="6" id="KW-0488">Methylation</keyword>
<comment type="catalytic activity">
    <reaction evidence="18">
        <text>2'-deoxyribonucleotide-(2'-deoxyribose 5'-phosphate)-2'-deoxyribonucleotide-DNA = a 3'-end 2'-deoxyribonucleotide-(2,3-dehydro-2,3-deoxyribose 5'-phosphate)-DNA + a 5'-end 5'-phospho-2'-deoxyribonucleoside-DNA + H(+)</text>
        <dbReference type="Rhea" id="RHEA:66592"/>
        <dbReference type="Rhea" id="RHEA-COMP:13180"/>
        <dbReference type="Rhea" id="RHEA-COMP:16897"/>
        <dbReference type="Rhea" id="RHEA-COMP:17067"/>
        <dbReference type="ChEBI" id="CHEBI:15378"/>
        <dbReference type="ChEBI" id="CHEBI:136412"/>
        <dbReference type="ChEBI" id="CHEBI:157695"/>
        <dbReference type="ChEBI" id="CHEBI:167181"/>
        <dbReference type="EC" id="4.2.99.18"/>
    </reaction>
</comment>
<dbReference type="GO" id="GO:0006281">
    <property type="term" value="P:DNA repair"/>
    <property type="evidence" value="ECO:0007669"/>
    <property type="project" value="UniProtKB-KW"/>
</dbReference>
<dbReference type="Gene3D" id="3.30.210.10">
    <property type="entry name" value="DNA polymerase, thumb domain"/>
    <property type="match status" value="1"/>
</dbReference>
<dbReference type="SMART" id="SM00278">
    <property type="entry name" value="HhH1"/>
    <property type="match status" value="3"/>
</dbReference>
<dbReference type="EMBL" id="CWGJ01000011">
    <property type="protein sequence ID" value="CRX38215.1"/>
    <property type="molecule type" value="Genomic_DNA"/>
</dbReference>
<evidence type="ECO:0000256" key="1">
    <source>
        <dbReference type="ARBA" id="ARBA00001946"/>
    </source>
</evidence>
<dbReference type="InterPro" id="IPR003583">
    <property type="entry name" value="Hlx-hairpin-Hlx_DNA-bd_motif"/>
</dbReference>
<dbReference type="InterPro" id="IPR022311">
    <property type="entry name" value="PolX-like"/>
</dbReference>
<organism evidence="25 26">
    <name type="scientific">Estrella lausannensis</name>
    <dbReference type="NCBI Taxonomy" id="483423"/>
    <lineage>
        <taxon>Bacteria</taxon>
        <taxon>Pseudomonadati</taxon>
        <taxon>Chlamydiota</taxon>
        <taxon>Chlamydiia</taxon>
        <taxon>Parachlamydiales</taxon>
        <taxon>Candidatus Criblamydiaceae</taxon>
        <taxon>Estrella</taxon>
    </lineage>
</organism>
<keyword evidence="15" id="KW-0234">DNA repair</keyword>
<evidence type="ECO:0000256" key="7">
    <source>
        <dbReference type="ARBA" id="ARBA00022634"/>
    </source>
</evidence>
<evidence type="ECO:0000256" key="9">
    <source>
        <dbReference type="ARBA" id="ARBA00022695"/>
    </source>
</evidence>
<dbReference type="EC" id="4.2.99.18" evidence="4"/>
<dbReference type="GO" id="GO:0005829">
    <property type="term" value="C:cytosol"/>
    <property type="evidence" value="ECO:0007669"/>
    <property type="project" value="TreeGrafter"/>
</dbReference>
<evidence type="ECO:0000256" key="17">
    <source>
        <dbReference type="ARBA" id="ARBA00035726"/>
    </source>
</evidence>
<dbReference type="CDD" id="cd00141">
    <property type="entry name" value="NT_POLXc"/>
    <property type="match status" value="1"/>
</dbReference>
<evidence type="ECO:0000256" key="18">
    <source>
        <dbReference type="ARBA" id="ARBA00044632"/>
    </source>
</evidence>
<dbReference type="NCBIfam" id="NF006375">
    <property type="entry name" value="PRK08609.1"/>
    <property type="match status" value="1"/>
</dbReference>
<dbReference type="SUPFAM" id="SSF47802">
    <property type="entry name" value="DNA polymerase beta, N-terminal domain-like"/>
    <property type="match status" value="1"/>
</dbReference>
<keyword evidence="7" id="KW-0237">DNA synthesis</keyword>
<evidence type="ECO:0000256" key="10">
    <source>
        <dbReference type="ARBA" id="ARBA00022705"/>
    </source>
</evidence>
<evidence type="ECO:0000256" key="2">
    <source>
        <dbReference type="ARBA" id="ARBA00004496"/>
    </source>
</evidence>
<dbReference type="OrthoDB" id="9808747at2"/>
<dbReference type="CDD" id="cd07436">
    <property type="entry name" value="PHP_PolX"/>
    <property type="match status" value="1"/>
</dbReference>
<gene>
    <name evidence="25" type="ORF">ELAC_0866</name>
</gene>
<reference evidence="26" key="1">
    <citation type="submission" date="2015-06" db="EMBL/GenBank/DDBJ databases">
        <authorList>
            <person name="Bertelli C."/>
        </authorList>
    </citation>
    <scope>NUCLEOTIDE SEQUENCE [LARGE SCALE GENOMIC DNA]</scope>
    <source>
        <strain evidence="26">CRIB-30</strain>
    </source>
</reference>
<dbReference type="Gene3D" id="1.10.150.20">
    <property type="entry name" value="5' to 3' exonuclease, C-terminal subdomain"/>
    <property type="match status" value="1"/>
</dbReference>
<dbReference type="InterPro" id="IPR004013">
    <property type="entry name" value="PHP_dom"/>
</dbReference>
<dbReference type="Pfam" id="PF14791">
    <property type="entry name" value="DNA_pol_B_thumb"/>
    <property type="match status" value="1"/>
</dbReference>
<dbReference type="Gene3D" id="3.20.20.140">
    <property type="entry name" value="Metal-dependent hydrolases"/>
    <property type="match status" value="1"/>
</dbReference>
<dbReference type="Gene3D" id="3.30.460.10">
    <property type="entry name" value="Beta Polymerase, domain 2"/>
    <property type="match status" value="1"/>
</dbReference>
<dbReference type="SUPFAM" id="SSF158702">
    <property type="entry name" value="Sec63 N-terminal domain-like"/>
    <property type="match status" value="1"/>
</dbReference>
<dbReference type="SMART" id="SM00483">
    <property type="entry name" value="POLXc"/>
    <property type="match status" value="1"/>
</dbReference>
<evidence type="ECO:0000259" key="24">
    <source>
        <dbReference type="SMART" id="SM00483"/>
    </source>
</evidence>
<dbReference type="Pfam" id="PF14716">
    <property type="entry name" value="HHH_8"/>
    <property type="match status" value="1"/>
</dbReference>
<feature type="domain" description="Polymerase/histidinol phosphatase N-terminal" evidence="23">
    <location>
        <begin position="336"/>
        <end position="416"/>
    </location>
</feature>
<keyword evidence="9" id="KW-0548">Nucleotidyltransferase</keyword>
<evidence type="ECO:0000256" key="15">
    <source>
        <dbReference type="ARBA" id="ARBA00023204"/>
    </source>
</evidence>
<dbReference type="InterPro" id="IPR002008">
    <property type="entry name" value="DNA_pol_X_beta-like"/>
</dbReference>
<feature type="domain" description="Helix-hairpin-helix DNA-binding motif class 1" evidence="22">
    <location>
        <begin position="91"/>
        <end position="110"/>
    </location>
</feature>
<protein>
    <recommendedName>
        <fullName evidence="5">DNA polymerase beta</fullName>
        <ecNumber evidence="3">2.7.7.7</ecNumber>
        <ecNumber evidence="4">4.2.99.18</ecNumber>
    </recommendedName>
    <alternativeName>
        <fullName evidence="16">5'-deoxyribose-phosphate lyase</fullName>
    </alternativeName>
    <alternativeName>
        <fullName evidence="17">AP lyase</fullName>
    </alternativeName>
</protein>
<dbReference type="InterPro" id="IPR047967">
    <property type="entry name" value="PolX_PHP"/>
</dbReference>
<keyword evidence="12" id="KW-0832">Ubl conjugation</keyword>
<evidence type="ECO:0000256" key="12">
    <source>
        <dbReference type="ARBA" id="ARBA00022843"/>
    </source>
</evidence>
<evidence type="ECO:0000256" key="21">
    <source>
        <dbReference type="ARBA" id="ARBA00049244"/>
    </source>
</evidence>
<keyword evidence="11" id="KW-0227">DNA damage</keyword>
<name>A0A0H5E4Q0_9BACT</name>
<comment type="subcellular location">
    <subcellularLocation>
        <location evidence="2">Cytoplasm</location>
    </subcellularLocation>
</comment>
<comment type="catalytic activity">
    <reaction evidence="21">
        <text>DNA(n) + a 2'-deoxyribonucleoside 5'-triphosphate = DNA(n+1) + diphosphate</text>
        <dbReference type="Rhea" id="RHEA:22508"/>
        <dbReference type="Rhea" id="RHEA-COMP:17339"/>
        <dbReference type="Rhea" id="RHEA-COMP:17340"/>
        <dbReference type="ChEBI" id="CHEBI:33019"/>
        <dbReference type="ChEBI" id="CHEBI:61560"/>
        <dbReference type="ChEBI" id="CHEBI:173112"/>
        <dbReference type="EC" id="2.7.7.7"/>
    </reaction>
</comment>
<dbReference type="AlphaFoldDB" id="A0A0H5E4Q0"/>
<dbReference type="Pfam" id="PF14520">
    <property type="entry name" value="HHH_5"/>
    <property type="match status" value="1"/>
</dbReference>
<evidence type="ECO:0000256" key="16">
    <source>
        <dbReference type="ARBA" id="ARBA00035717"/>
    </source>
</evidence>
<dbReference type="SUPFAM" id="SSF81301">
    <property type="entry name" value="Nucleotidyltransferase"/>
    <property type="match status" value="1"/>
</dbReference>
<dbReference type="PANTHER" id="PTHR36928:SF1">
    <property type="entry name" value="PHOSPHATASE YCDX-RELATED"/>
    <property type="match status" value="1"/>
</dbReference>
<dbReference type="InterPro" id="IPR050243">
    <property type="entry name" value="PHP_phosphatase"/>
</dbReference>
<evidence type="ECO:0000256" key="5">
    <source>
        <dbReference type="ARBA" id="ARBA00020020"/>
    </source>
</evidence>
<keyword evidence="26" id="KW-1185">Reference proteome</keyword>
<comment type="cofactor">
    <cofactor evidence="1">
        <name>Mg(2+)</name>
        <dbReference type="ChEBI" id="CHEBI:18420"/>
    </cofactor>
</comment>
<evidence type="ECO:0000256" key="3">
    <source>
        <dbReference type="ARBA" id="ARBA00012417"/>
    </source>
</evidence>
<evidence type="ECO:0000256" key="6">
    <source>
        <dbReference type="ARBA" id="ARBA00022481"/>
    </source>
</evidence>
<evidence type="ECO:0000259" key="23">
    <source>
        <dbReference type="SMART" id="SM00481"/>
    </source>
</evidence>
<dbReference type="SUPFAM" id="SSF89550">
    <property type="entry name" value="PHP domain-like"/>
    <property type="match status" value="1"/>
</dbReference>
<dbReference type="InterPro" id="IPR010996">
    <property type="entry name" value="HHH_MUS81"/>
</dbReference>
<comment type="function">
    <text evidence="20">Repair polymerase that plays a key role in base-excision repair. During this process, the damaged base is excised by specific DNA glycosylases, the DNA backbone is nicked at the abasic site by an apurinic/apyrimidic (AP) endonuclease, and POLB removes 5'-deoxyribose-phosphate from the preincised AP site acting as a 5'-deoxyribose-phosphate lyase (5'-dRP lyase); through its DNA polymerase activity, it adds one nucleotide to the 3' end of the arising single-nucleotide gap. Conducts 'gap-filling' DNA synthesis in a stepwise distributive fashion rather than in a processive fashion as for other DNA polymerases. It is also able to cleave sugar-phosphate bonds 3' to an intact AP site, acting as an AP lyase.</text>
</comment>
<dbReference type="GO" id="GO:0003887">
    <property type="term" value="F:DNA-directed DNA polymerase activity"/>
    <property type="evidence" value="ECO:0007669"/>
    <property type="project" value="UniProtKB-KW"/>
</dbReference>
<comment type="catalytic activity">
    <reaction evidence="19">
        <text>a 5'-end 2'-deoxyribose-2'-deoxyribonucleotide-DNA = (2E,4S)-4-hydroxypenten-2-al-5-phosphate + a 5'-end 5'-phospho-2'-deoxyribonucleoside-DNA + H(+)</text>
        <dbReference type="Rhea" id="RHEA:76255"/>
        <dbReference type="Rhea" id="RHEA-COMP:13180"/>
        <dbReference type="Rhea" id="RHEA-COMP:18657"/>
        <dbReference type="ChEBI" id="CHEBI:15378"/>
        <dbReference type="ChEBI" id="CHEBI:136412"/>
        <dbReference type="ChEBI" id="CHEBI:195194"/>
        <dbReference type="ChEBI" id="CHEBI:195195"/>
    </reaction>
</comment>
<dbReference type="PIRSF" id="PIRSF005047">
    <property type="entry name" value="UCP005047_YshC"/>
    <property type="match status" value="1"/>
</dbReference>
<evidence type="ECO:0000313" key="26">
    <source>
        <dbReference type="Proteomes" id="UP000220251"/>
    </source>
</evidence>
<dbReference type="Gene3D" id="1.10.150.110">
    <property type="entry name" value="DNA polymerase beta, N-terminal domain-like"/>
    <property type="match status" value="1"/>
</dbReference>
<keyword evidence="10" id="KW-0235">DNA replication</keyword>
<evidence type="ECO:0000256" key="4">
    <source>
        <dbReference type="ARBA" id="ARBA00012720"/>
    </source>
</evidence>
<keyword evidence="13" id="KW-0239">DNA-directed DNA polymerase</keyword>
<dbReference type="Proteomes" id="UP000220251">
    <property type="component" value="Unassembled WGS sequence"/>
</dbReference>
<feature type="domain" description="Helix-hairpin-helix DNA-binding motif class 1" evidence="22">
    <location>
        <begin position="126"/>
        <end position="145"/>
    </location>
</feature>
<dbReference type="PANTHER" id="PTHR36928">
    <property type="entry name" value="PHOSPHATASE YCDX-RELATED"/>
    <property type="match status" value="1"/>
</dbReference>
<dbReference type="InterPro" id="IPR029398">
    <property type="entry name" value="PolB_thumb"/>
</dbReference>